<dbReference type="EC" id="2.3.1.234" evidence="1"/>
<dbReference type="Proteomes" id="UP000748531">
    <property type="component" value="Unassembled WGS sequence"/>
</dbReference>
<protein>
    <recommendedName>
        <fullName evidence="1">N(6)-L-threonylcarbamoyladenine synthase</fullName>
        <ecNumber evidence="1">2.3.1.234</ecNumber>
    </recommendedName>
</protein>
<comment type="caution">
    <text evidence="8">The sequence shown here is derived from an EMBL/GenBank/DDBJ whole genome shotgun (WGS) entry which is preliminary data.</text>
</comment>
<evidence type="ECO:0000256" key="5">
    <source>
        <dbReference type="ARBA" id="ARBA00023315"/>
    </source>
</evidence>
<dbReference type="InterPro" id="IPR017861">
    <property type="entry name" value="KAE1/TsaD"/>
</dbReference>
<dbReference type="Pfam" id="PF00814">
    <property type="entry name" value="TsaD"/>
    <property type="match status" value="1"/>
</dbReference>
<dbReference type="AlphaFoldDB" id="A0A8J4WDX4"/>
<dbReference type="PRINTS" id="PR00789">
    <property type="entry name" value="OSIALOPTASE"/>
</dbReference>
<dbReference type="PANTHER" id="PTHR11735:SF6">
    <property type="entry name" value="TRNA N6-ADENOSINE THREONYLCARBAMOYLTRANSFERASE, MITOCHONDRIAL"/>
    <property type="match status" value="1"/>
</dbReference>
<gene>
    <name evidence="8" type="ORF">PHET_11288</name>
</gene>
<evidence type="ECO:0000313" key="9">
    <source>
        <dbReference type="Proteomes" id="UP000748531"/>
    </source>
</evidence>
<evidence type="ECO:0000313" key="8">
    <source>
        <dbReference type="EMBL" id="KAF5396141.1"/>
    </source>
</evidence>
<evidence type="ECO:0000256" key="2">
    <source>
        <dbReference type="ARBA" id="ARBA00022679"/>
    </source>
</evidence>
<keyword evidence="5" id="KW-0012">Acyltransferase</keyword>
<dbReference type="OrthoDB" id="10259622at2759"/>
<keyword evidence="2" id="KW-0808">Transferase</keyword>
<evidence type="ECO:0000256" key="6">
    <source>
        <dbReference type="ARBA" id="ARBA00048117"/>
    </source>
</evidence>
<proteinExistence type="predicted"/>
<dbReference type="InterPro" id="IPR043129">
    <property type="entry name" value="ATPase_NBD"/>
</dbReference>
<sequence length="306" mass="33437">MLLFASYQHPLLKLLCSSFMRLYFRSYTIPQLRCILGLETSCDDTGVAVISVDGKVLNEKVASQTNLSVMLGGVLPTVARGLHEQEIRSTTNSVLFDAGISWKDIGSVAVTVKPGMPLSLKVGVAYAKELAALHKIPLIPVHHMEAHALVATLTDPELRFPYLVLLLSGGHGLLALARGLEDFLLLGTALDASPGDVLDKLARRMKLSRLGDDRLRYACGGRAIELMAAENVTDSHLFDLPSPRSGDRDCDFSFTGIHLAAERVIKRLETEQRGTPHFVVVPYCPVMLSLIDLIALSSPNHFTFHI</sequence>
<evidence type="ECO:0000256" key="4">
    <source>
        <dbReference type="ARBA" id="ARBA00022723"/>
    </source>
</evidence>
<evidence type="ECO:0000256" key="1">
    <source>
        <dbReference type="ARBA" id="ARBA00012156"/>
    </source>
</evidence>
<dbReference type="InterPro" id="IPR000905">
    <property type="entry name" value="Gcp-like_dom"/>
</dbReference>
<organism evidence="8 9">
    <name type="scientific">Paragonimus heterotremus</name>
    <dbReference type="NCBI Taxonomy" id="100268"/>
    <lineage>
        <taxon>Eukaryota</taxon>
        <taxon>Metazoa</taxon>
        <taxon>Spiralia</taxon>
        <taxon>Lophotrochozoa</taxon>
        <taxon>Platyhelminthes</taxon>
        <taxon>Trematoda</taxon>
        <taxon>Digenea</taxon>
        <taxon>Plagiorchiida</taxon>
        <taxon>Troglotremata</taxon>
        <taxon>Troglotrematidae</taxon>
        <taxon>Paragonimus</taxon>
    </lineage>
</organism>
<reference evidence="8" key="1">
    <citation type="submission" date="2019-05" db="EMBL/GenBank/DDBJ databases">
        <title>Annotation for the trematode Paragonimus heterotremus.</title>
        <authorList>
            <person name="Choi Y.-J."/>
        </authorList>
    </citation>
    <scope>NUCLEOTIDE SEQUENCE</scope>
    <source>
        <strain evidence="8">LC</strain>
    </source>
</reference>
<keyword evidence="4" id="KW-0479">Metal-binding</keyword>
<dbReference type="EMBL" id="LUCH01009079">
    <property type="protein sequence ID" value="KAF5396141.1"/>
    <property type="molecule type" value="Genomic_DNA"/>
</dbReference>
<dbReference type="GO" id="GO:0008033">
    <property type="term" value="P:tRNA processing"/>
    <property type="evidence" value="ECO:0007669"/>
    <property type="project" value="UniProtKB-KW"/>
</dbReference>
<accession>A0A8J4WDX4</accession>
<keyword evidence="9" id="KW-1185">Reference proteome</keyword>
<dbReference type="PANTHER" id="PTHR11735">
    <property type="entry name" value="TRNA N6-ADENOSINE THREONYLCARBAMOYLTRANSFERASE"/>
    <property type="match status" value="1"/>
</dbReference>
<name>A0A8J4WDX4_9TREM</name>
<evidence type="ECO:0000259" key="7">
    <source>
        <dbReference type="Pfam" id="PF00814"/>
    </source>
</evidence>
<keyword evidence="3" id="KW-0819">tRNA processing</keyword>
<dbReference type="GO" id="GO:0061711">
    <property type="term" value="F:tRNA N(6)-L-threonylcarbamoyladenine synthase activity"/>
    <property type="evidence" value="ECO:0007669"/>
    <property type="project" value="UniProtKB-EC"/>
</dbReference>
<comment type="catalytic activity">
    <reaction evidence="6">
        <text>L-threonylcarbamoyladenylate + adenosine(37) in tRNA = N(6)-L-threonylcarbamoyladenosine(37) in tRNA + AMP + H(+)</text>
        <dbReference type="Rhea" id="RHEA:37059"/>
        <dbReference type="Rhea" id="RHEA-COMP:10162"/>
        <dbReference type="Rhea" id="RHEA-COMP:10163"/>
        <dbReference type="ChEBI" id="CHEBI:15378"/>
        <dbReference type="ChEBI" id="CHEBI:73682"/>
        <dbReference type="ChEBI" id="CHEBI:74411"/>
        <dbReference type="ChEBI" id="CHEBI:74418"/>
        <dbReference type="ChEBI" id="CHEBI:456215"/>
        <dbReference type="EC" id="2.3.1.234"/>
    </reaction>
</comment>
<dbReference type="SUPFAM" id="SSF53067">
    <property type="entry name" value="Actin-like ATPase domain"/>
    <property type="match status" value="2"/>
</dbReference>
<dbReference type="GO" id="GO:0005739">
    <property type="term" value="C:mitochondrion"/>
    <property type="evidence" value="ECO:0007669"/>
    <property type="project" value="TreeGrafter"/>
</dbReference>
<evidence type="ECO:0000256" key="3">
    <source>
        <dbReference type="ARBA" id="ARBA00022694"/>
    </source>
</evidence>
<dbReference type="GO" id="GO:0046872">
    <property type="term" value="F:metal ion binding"/>
    <property type="evidence" value="ECO:0007669"/>
    <property type="project" value="UniProtKB-KW"/>
</dbReference>
<dbReference type="Gene3D" id="3.30.420.40">
    <property type="match status" value="2"/>
</dbReference>
<feature type="domain" description="Gcp-like" evidence="7">
    <location>
        <begin position="55"/>
        <end position="265"/>
    </location>
</feature>